<gene>
    <name evidence="7" type="ORF">G0Q06_03715</name>
</gene>
<evidence type="ECO:0000259" key="6">
    <source>
        <dbReference type="Pfam" id="PF00884"/>
    </source>
</evidence>
<dbReference type="GO" id="GO:0004065">
    <property type="term" value="F:arylsulfatase activity"/>
    <property type="evidence" value="ECO:0007669"/>
    <property type="project" value="TreeGrafter"/>
</dbReference>
<dbReference type="InterPro" id="IPR017850">
    <property type="entry name" value="Alkaline_phosphatase_core_sf"/>
</dbReference>
<accession>A0A6B2LY52</accession>
<dbReference type="Gene3D" id="3.40.720.10">
    <property type="entry name" value="Alkaline Phosphatase, subunit A"/>
    <property type="match status" value="1"/>
</dbReference>
<keyword evidence="8" id="KW-1185">Reference proteome</keyword>
<dbReference type="PANTHER" id="PTHR42693">
    <property type="entry name" value="ARYLSULFATASE FAMILY MEMBER"/>
    <property type="match status" value="1"/>
</dbReference>
<dbReference type="GO" id="GO:0046872">
    <property type="term" value="F:metal ion binding"/>
    <property type="evidence" value="ECO:0007669"/>
    <property type="project" value="UniProtKB-KW"/>
</dbReference>
<dbReference type="Pfam" id="PF00884">
    <property type="entry name" value="Sulfatase"/>
    <property type="match status" value="1"/>
</dbReference>
<evidence type="ECO:0000256" key="5">
    <source>
        <dbReference type="SAM" id="SignalP"/>
    </source>
</evidence>
<proteinExistence type="inferred from homology"/>
<dbReference type="SUPFAM" id="SSF53649">
    <property type="entry name" value="Alkaline phosphatase-like"/>
    <property type="match status" value="1"/>
</dbReference>
<organism evidence="7 8">
    <name type="scientific">Oceanipulchritudo coccoides</name>
    <dbReference type="NCBI Taxonomy" id="2706888"/>
    <lineage>
        <taxon>Bacteria</taxon>
        <taxon>Pseudomonadati</taxon>
        <taxon>Verrucomicrobiota</taxon>
        <taxon>Opitutia</taxon>
        <taxon>Puniceicoccales</taxon>
        <taxon>Oceanipulchritudinaceae</taxon>
        <taxon>Oceanipulchritudo</taxon>
    </lineage>
</organism>
<dbReference type="PANTHER" id="PTHR42693:SF53">
    <property type="entry name" value="ENDO-4-O-SULFATASE"/>
    <property type="match status" value="1"/>
</dbReference>
<dbReference type="InterPro" id="IPR050738">
    <property type="entry name" value="Sulfatase"/>
</dbReference>
<keyword evidence="5" id="KW-0732">Signal</keyword>
<evidence type="ECO:0000313" key="8">
    <source>
        <dbReference type="Proteomes" id="UP000478417"/>
    </source>
</evidence>
<evidence type="ECO:0000256" key="1">
    <source>
        <dbReference type="ARBA" id="ARBA00008779"/>
    </source>
</evidence>
<feature type="chain" id="PRO_5025439108" evidence="5">
    <location>
        <begin position="25"/>
        <end position="487"/>
    </location>
</feature>
<feature type="signal peptide" evidence="5">
    <location>
        <begin position="1"/>
        <end position="24"/>
    </location>
</feature>
<evidence type="ECO:0000313" key="7">
    <source>
        <dbReference type="EMBL" id="NDV61548.1"/>
    </source>
</evidence>
<reference evidence="7 8" key="1">
    <citation type="submission" date="2020-02" db="EMBL/GenBank/DDBJ databases">
        <title>Albibacoteraceae fam. nov., the first described family within the subdivision 4 Verrucomicrobia.</title>
        <authorList>
            <person name="Xi F."/>
        </authorList>
    </citation>
    <scope>NUCLEOTIDE SEQUENCE [LARGE SCALE GENOMIC DNA]</scope>
    <source>
        <strain evidence="7 8">CK1056</strain>
    </source>
</reference>
<evidence type="ECO:0000256" key="2">
    <source>
        <dbReference type="ARBA" id="ARBA00022723"/>
    </source>
</evidence>
<feature type="domain" description="Sulfatase N-terminal" evidence="6">
    <location>
        <begin position="40"/>
        <end position="318"/>
    </location>
</feature>
<keyword evidence="4" id="KW-0106">Calcium</keyword>
<dbReference type="InterPro" id="IPR000917">
    <property type="entry name" value="Sulfatase_N"/>
</dbReference>
<sequence length="487" mass="55945">MKSTKGTLLVFVWSAVFLSINAVAAYNSHLLEPVESPGQPNILWIYIEDTNAWMSCYGDTVIQTPNIDQLAGEGIRFNRAYMTSGVCSPTRSAIITGMYQTSIGAHEHYSSFSMFRGNKMEVWDPNHLGVKTLPEIFRAAGYYTFNEGKFHYNFVFDPDTLYHRHAEKMGFKGAENGTEWTGRKPGQPFFGQIQLIGGKFKNPEPVVKPEDVQVHPYYPDHPIIREVTANHYNTILELDKELETIVAALKRDGLYENTVIFFFSDHGCNLPRHKQFLYDESIRVPFILAGPKVPAGKVRDDLVSSLDISATSLELANIPVPDNMHGMDMLADGFHRDYVIAARDRCDFTIDRIRAVTSKRYKYIRNFMTDRPYLQPNYRSDWPEMQILEELYQQGELNEIQAHFAGPERPAEEFYDLQEDPHETINLVHSVKREHAVALAEHRDILNRWILETDDKGRFPESENALRAVIDRWGDKAVNPEYDEVRN</sequence>
<evidence type="ECO:0000256" key="3">
    <source>
        <dbReference type="ARBA" id="ARBA00022801"/>
    </source>
</evidence>
<comment type="caution">
    <text evidence="7">The sequence shown here is derived from an EMBL/GenBank/DDBJ whole genome shotgun (WGS) entry which is preliminary data.</text>
</comment>
<dbReference type="EMBL" id="JAAGNX010000001">
    <property type="protein sequence ID" value="NDV61548.1"/>
    <property type="molecule type" value="Genomic_DNA"/>
</dbReference>
<comment type="similarity">
    <text evidence="1">Belongs to the sulfatase family.</text>
</comment>
<keyword evidence="2" id="KW-0479">Metal-binding</keyword>
<keyword evidence="3" id="KW-0378">Hydrolase</keyword>
<evidence type="ECO:0000256" key="4">
    <source>
        <dbReference type="ARBA" id="ARBA00022837"/>
    </source>
</evidence>
<dbReference type="Proteomes" id="UP000478417">
    <property type="component" value="Unassembled WGS sequence"/>
</dbReference>
<dbReference type="CDD" id="cd16027">
    <property type="entry name" value="SGSH"/>
    <property type="match status" value="1"/>
</dbReference>
<dbReference type="PROSITE" id="PS00523">
    <property type="entry name" value="SULFATASE_1"/>
    <property type="match status" value="1"/>
</dbReference>
<dbReference type="AlphaFoldDB" id="A0A6B2LY52"/>
<dbReference type="RefSeq" id="WP_163962587.1">
    <property type="nucleotide sequence ID" value="NZ_JAAGNX010000001.1"/>
</dbReference>
<protein>
    <submittedName>
        <fullName evidence="7">Sulfatase</fullName>
    </submittedName>
</protein>
<name>A0A6B2LY52_9BACT</name>
<dbReference type="InterPro" id="IPR024607">
    <property type="entry name" value="Sulfatase_CS"/>
</dbReference>